<comment type="catalytic activity">
    <reaction evidence="9">
        <text>adenosine + phosphate = alpha-D-ribose 1-phosphate + adenine</text>
        <dbReference type="Rhea" id="RHEA:27642"/>
        <dbReference type="ChEBI" id="CHEBI:16335"/>
        <dbReference type="ChEBI" id="CHEBI:16708"/>
        <dbReference type="ChEBI" id="CHEBI:43474"/>
        <dbReference type="ChEBI" id="CHEBI:57720"/>
        <dbReference type="EC" id="2.4.2.1"/>
    </reaction>
    <physiologicalReaction direction="left-to-right" evidence="9">
        <dbReference type="Rhea" id="RHEA:27643"/>
    </physiologicalReaction>
</comment>
<evidence type="ECO:0000256" key="3">
    <source>
        <dbReference type="ARBA" id="ARBA00007353"/>
    </source>
</evidence>
<name>A0AAN1QLJ6_SYNEL</name>
<dbReference type="Pfam" id="PF02578">
    <property type="entry name" value="Cu-oxidase_4"/>
    <property type="match status" value="1"/>
</dbReference>
<dbReference type="EMBL" id="CP030139">
    <property type="protein sequence ID" value="AZB71483.1"/>
    <property type="molecule type" value="Genomic_DNA"/>
</dbReference>
<dbReference type="GO" id="GO:0016787">
    <property type="term" value="F:hydrolase activity"/>
    <property type="evidence" value="ECO:0007669"/>
    <property type="project" value="UniProtKB-KW"/>
</dbReference>
<organism evidence="12 13">
    <name type="scientific">Synechococcus elongatus PCC 11801</name>
    <dbReference type="NCBI Taxonomy" id="2219813"/>
    <lineage>
        <taxon>Bacteria</taxon>
        <taxon>Bacillati</taxon>
        <taxon>Cyanobacteriota</taxon>
        <taxon>Cyanophyceae</taxon>
        <taxon>Synechococcales</taxon>
        <taxon>Synechococcaceae</taxon>
        <taxon>Synechococcus</taxon>
    </lineage>
</organism>
<comment type="function">
    <text evidence="2">Purine nucleoside enzyme that catalyzes the phosphorolysis of adenosine and inosine nucleosides, yielding D-ribose 1-phosphate and the respective free bases, adenine and hypoxanthine. Also catalyzes the phosphorolysis of S-methyl-5'-thioadenosine into adenine and S-methyl-5-thio-alpha-D-ribose 1-phosphate. Also has adenosine deaminase activity.</text>
</comment>
<dbReference type="InterPro" id="IPR038371">
    <property type="entry name" value="Cu_polyphenol_OxRdtase_sf"/>
</dbReference>
<dbReference type="InterPro" id="IPR011324">
    <property type="entry name" value="Cytotoxic_necrot_fac-like_cat"/>
</dbReference>
<dbReference type="PANTHER" id="PTHR30616:SF2">
    <property type="entry name" value="PURINE NUCLEOSIDE PHOSPHORYLASE LACC1"/>
    <property type="match status" value="1"/>
</dbReference>
<dbReference type="AlphaFoldDB" id="A0AAN1QLJ6"/>
<evidence type="ECO:0000313" key="12">
    <source>
        <dbReference type="EMBL" id="AZB71483.1"/>
    </source>
</evidence>
<proteinExistence type="inferred from homology"/>
<accession>A0AAN1QLJ6</accession>
<protein>
    <recommendedName>
        <fullName evidence="11">Purine nucleoside phosphorylase</fullName>
    </recommendedName>
</protein>
<comment type="similarity">
    <text evidence="3 11">Belongs to the purine nucleoside phosphorylase YfiH/LACC1 family.</text>
</comment>
<evidence type="ECO:0000256" key="11">
    <source>
        <dbReference type="RuleBase" id="RU361274"/>
    </source>
</evidence>
<evidence type="ECO:0000256" key="1">
    <source>
        <dbReference type="ARBA" id="ARBA00000553"/>
    </source>
</evidence>
<evidence type="ECO:0000256" key="4">
    <source>
        <dbReference type="ARBA" id="ARBA00022679"/>
    </source>
</evidence>
<dbReference type="CDD" id="cd16833">
    <property type="entry name" value="YfiH"/>
    <property type="match status" value="1"/>
</dbReference>
<evidence type="ECO:0000313" key="13">
    <source>
        <dbReference type="Proteomes" id="UP000267249"/>
    </source>
</evidence>
<keyword evidence="5" id="KW-0479">Metal-binding</keyword>
<evidence type="ECO:0000256" key="9">
    <source>
        <dbReference type="ARBA" id="ARBA00048968"/>
    </source>
</evidence>
<dbReference type="GO" id="GO:0017061">
    <property type="term" value="F:S-methyl-5-thioadenosine phosphorylase activity"/>
    <property type="evidence" value="ECO:0007669"/>
    <property type="project" value="UniProtKB-EC"/>
</dbReference>
<sequence length="255" mass="28022">MIADVDHWFWQDTSAGTYLRCQLLADFEHGFFTRTFAPAEPHQLQPFLNPQASVHRVKQVHGNTVLPATIAPHTASPLSEADGLYSEAAGQSLWVCSADCTPALVADVQQGQVAAVHAGWRGTAAGVLRIAVQQLLAQGSQPEDLRVALGPAIAGEVYQVEQQVALQTLQSLEPTLTDPQPFLAGSSPAVLPDPDRDRLRLDVRQVNRQQLLQLGLKDDQIAIAPHCTFQDETRFFSYRRSNQRQVQWSGIVSRS</sequence>
<comment type="catalytic activity">
    <reaction evidence="10">
        <text>S-methyl-5'-thioadenosine + phosphate = 5-(methylsulfanyl)-alpha-D-ribose 1-phosphate + adenine</text>
        <dbReference type="Rhea" id="RHEA:11852"/>
        <dbReference type="ChEBI" id="CHEBI:16708"/>
        <dbReference type="ChEBI" id="CHEBI:17509"/>
        <dbReference type="ChEBI" id="CHEBI:43474"/>
        <dbReference type="ChEBI" id="CHEBI:58533"/>
        <dbReference type="EC" id="2.4.2.28"/>
    </reaction>
    <physiologicalReaction direction="left-to-right" evidence="10">
        <dbReference type="Rhea" id="RHEA:11853"/>
    </physiologicalReaction>
</comment>
<dbReference type="NCBIfam" id="TIGR00726">
    <property type="entry name" value="peptidoglycan editing factor PgeF"/>
    <property type="match status" value="1"/>
</dbReference>
<evidence type="ECO:0000256" key="2">
    <source>
        <dbReference type="ARBA" id="ARBA00003215"/>
    </source>
</evidence>
<keyword evidence="7" id="KW-0862">Zinc</keyword>
<dbReference type="RefSeq" id="WP_208674827.1">
    <property type="nucleotide sequence ID" value="NZ_CP030139.2"/>
</dbReference>
<dbReference type="Gene3D" id="3.60.140.10">
    <property type="entry name" value="CNF1/YfiH-like putative cysteine hydrolases"/>
    <property type="match status" value="1"/>
</dbReference>
<comment type="catalytic activity">
    <reaction evidence="8">
        <text>adenosine + H2O + H(+) = inosine + NH4(+)</text>
        <dbReference type="Rhea" id="RHEA:24408"/>
        <dbReference type="ChEBI" id="CHEBI:15377"/>
        <dbReference type="ChEBI" id="CHEBI:15378"/>
        <dbReference type="ChEBI" id="CHEBI:16335"/>
        <dbReference type="ChEBI" id="CHEBI:17596"/>
        <dbReference type="ChEBI" id="CHEBI:28938"/>
        <dbReference type="EC" id="3.5.4.4"/>
    </reaction>
    <physiologicalReaction direction="left-to-right" evidence="8">
        <dbReference type="Rhea" id="RHEA:24409"/>
    </physiologicalReaction>
</comment>
<evidence type="ECO:0000256" key="7">
    <source>
        <dbReference type="ARBA" id="ARBA00022833"/>
    </source>
</evidence>
<reference evidence="12 13" key="1">
    <citation type="journal article" date="2018" name="Sci. Rep.">
        <title>Genome Features and Biochemical Characteristics of a Robust, Fast Growing and Naturally Transformable Cyanobacterium Synechococcus elongatus PCC 11801 Isolated from India.</title>
        <authorList>
            <person name="Jaiswal D."/>
            <person name="Sengupta A."/>
            <person name="Sohoni S."/>
            <person name="Sengupta S."/>
            <person name="Phadnavis A.G."/>
            <person name="Pakrasi H.B."/>
            <person name="Wangikar P.P."/>
        </authorList>
    </citation>
    <scope>NUCLEOTIDE SEQUENCE [LARGE SCALE GENOMIC DNA]</scope>
    <source>
        <strain evidence="12 13">PCC 11801</strain>
    </source>
</reference>
<dbReference type="PANTHER" id="PTHR30616">
    <property type="entry name" value="UNCHARACTERIZED PROTEIN YFIH"/>
    <property type="match status" value="1"/>
</dbReference>
<comment type="catalytic activity">
    <reaction evidence="1">
        <text>inosine + phosphate = alpha-D-ribose 1-phosphate + hypoxanthine</text>
        <dbReference type="Rhea" id="RHEA:27646"/>
        <dbReference type="ChEBI" id="CHEBI:17368"/>
        <dbReference type="ChEBI" id="CHEBI:17596"/>
        <dbReference type="ChEBI" id="CHEBI:43474"/>
        <dbReference type="ChEBI" id="CHEBI:57720"/>
        <dbReference type="EC" id="2.4.2.1"/>
    </reaction>
    <physiologicalReaction direction="left-to-right" evidence="1">
        <dbReference type="Rhea" id="RHEA:27647"/>
    </physiologicalReaction>
</comment>
<evidence type="ECO:0000256" key="5">
    <source>
        <dbReference type="ARBA" id="ARBA00022723"/>
    </source>
</evidence>
<dbReference type="Proteomes" id="UP000267249">
    <property type="component" value="Chromosome"/>
</dbReference>
<gene>
    <name evidence="12" type="primary">pgeF</name>
    <name evidence="12" type="ORF">DOP62_00950</name>
</gene>
<evidence type="ECO:0000256" key="10">
    <source>
        <dbReference type="ARBA" id="ARBA00049893"/>
    </source>
</evidence>
<evidence type="ECO:0000256" key="8">
    <source>
        <dbReference type="ARBA" id="ARBA00047989"/>
    </source>
</evidence>
<dbReference type="SUPFAM" id="SSF64438">
    <property type="entry name" value="CNF1/YfiH-like putative cysteine hydrolases"/>
    <property type="match status" value="1"/>
</dbReference>
<dbReference type="InterPro" id="IPR003730">
    <property type="entry name" value="Cu_polyphenol_OxRdtase"/>
</dbReference>
<dbReference type="GO" id="GO:0005507">
    <property type="term" value="F:copper ion binding"/>
    <property type="evidence" value="ECO:0007669"/>
    <property type="project" value="TreeGrafter"/>
</dbReference>
<keyword evidence="6" id="KW-0378">Hydrolase</keyword>
<keyword evidence="4" id="KW-0808">Transferase</keyword>
<evidence type="ECO:0000256" key="6">
    <source>
        <dbReference type="ARBA" id="ARBA00022801"/>
    </source>
</evidence>